<evidence type="ECO:0000259" key="1">
    <source>
        <dbReference type="Pfam" id="PF01370"/>
    </source>
</evidence>
<dbReference type="InterPro" id="IPR001509">
    <property type="entry name" value="Epimerase_deHydtase"/>
</dbReference>
<dbReference type="PANTHER" id="PTHR48079">
    <property type="entry name" value="PROTEIN YEEZ"/>
    <property type="match status" value="1"/>
</dbReference>
<dbReference type="STRING" id="364197.SAMN05216296_1732"/>
<dbReference type="PANTHER" id="PTHR48079:SF6">
    <property type="entry name" value="NAD(P)-BINDING DOMAIN-CONTAINING PROTEIN-RELATED"/>
    <property type="match status" value="1"/>
</dbReference>
<dbReference type="GO" id="GO:0004029">
    <property type="term" value="F:aldehyde dehydrogenase (NAD+) activity"/>
    <property type="evidence" value="ECO:0007669"/>
    <property type="project" value="TreeGrafter"/>
</dbReference>
<evidence type="ECO:0000313" key="3">
    <source>
        <dbReference type="Proteomes" id="UP000243232"/>
    </source>
</evidence>
<name>A0A1H2FPY1_9PSED</name>
<gene>
    <name evidence="2" type="ORF">SAMN05216296_1732</name>
</gene>
<dbReference type="Gene3D" id="3.40.50.720">
    <property type="entry name" value="NAD(P)-binding Rossmann-like Domain"/>
    <property type="match status" value="1"/>
</dbReference>
<dbReference type="OrthoDB" id="9778052at2"/>
<dbReference type="Pfam" id="PF01370">
    <property type="entry name" value="Epimerase"/>
    <property type="match status" value="1"/>
</dbReference>
<dbReference type="EMBL" id="LT629785">
    <property type="protein sequence ID" value="SDU09400.1"/>
    <property type="molecule type" value="Genomic_DNA"/>
</dbReference>
<accession>A0A1H2FPY1</accession>
<organism evidence="2 3">
    <name type="scientific">Pseudomonas pohangensis</name>
    <dbReference type="NCBI Taxonomy" id="364197"/>
    <lineage>
        <taxon>Bacteria</taxon>
        <taxon>Pseudomonadati</taxon>
        <taxon>Pseudomonadota</taxon>
        <taxon>Gammaproteobacteria</taxon>
        <taxon>Pseudomonadales</taxon>
        <taxon>Pseudomonadaceae</taxon>
        <taxon>Pseudomonas</taxon>
    </lineage>
</organism>
<protein>
    <submittedName>
        <fullName evidence="2">Dihydroflavonol-4-reductase</fullName>
    </submittedName>
</protein>
<dbReference type="RefSeq" id="WP_090194203.1">
    <property type="nucleotide sequence ID" value="NZ_LT629785.1"/>
</dbReference>
<dbReference type="SUPFAM" id="SSF51735">
    <property type="entry name" value="NAD(P)-binding Rossmann-fold domains"/>
    <property type="match status" value="1"/>
</dbReference>
<keyword evidence="3" id="KW-1185">Reference proteome</keyword>
<sequence>MARSAFVTGGTGFVGLNLVHKLKSDGWDVTALHRASSDLSFLKRFEPKLAKGEITDATSLLAALPEGVDTLFHVAGNTNMWHKGNARQTRENVEGTRNVVEAALARGVRRLIVTSSISAYGPVSGVITEETPSLAASSTVNYELSKWQAQEVARDAMSRGLEVVIMQPGAIMGPYDIGTWSRMFPLVRDGKMNSVPQAGLTFAHVREVVAAHVAAADKAPNGSQYLLGGENRSMLELIQLIEKTLGKPAKAKTVPTPLLKVVAAVSDLISNFTNKEPALTPEMVKCFGSLTITAEKAQRELGFKVVSLEEMVKDCYDWMRAEGRI</sequence>
<dbReference type="AlphaFoldDB" id="A0A1H2FPY1"/>
<proteinExistence type="predicted"/>
<evidence type="ECO:0000313" key="2">
    <source>
        <dbReference type="EMBL" id="SDU09400.1"/>
    </source>
</evidence>
<feature type="domain" description="NAD-dependent epimerase/dehydratase" evidence="1">
    <location>
        <begin position="6"/>
        <end position="228"/>
    </location>
</feature>
<reference evidence="3" key="1">
    <citation type="submission" date="2016-10" db="EMBL/GenBank/DDBJ databases">
        <authorList>
            <person name="Varghese N."/>
            <person name="Submissions S."/>
        </authorList>
    </citation>
    <scope>NUCLEOTIDE SEQUENCE [LARGE SCALE GENOMIC DNA]</scope>
    <source>
        <strain evidence="3">DSM 17875</strain>
    </source>
</reference>
<dbReference type="InterPro" id="IPR036291">
    <property type="entry name" value="NAD(P)-bd_dom_sf"/>
</dbReference>
<dbReference type="Proteomes" id="UP000243232">
    <property type="component" value="Chromosome I"/>
</dbReference>
<dbReference type="GO" id="GO:0005737">
    <property type="term" value="C:cytoplasm"/>
    <property type="evidence" value="ECO:0007669"/>
    <property type="project" value="TreeGrafter"/>
</dbReference>
<dbReference type="InterPro" id="IPR051783">
    <property type="entry name" value="NAD(P)-dependent_oxidoreduct"/>
</dbReference>